<protein>
    <submittedName>
        <fullName evidence="3">GNAT family N-acetyltransferase</fullName>
    </submittedName>
</protein>
<dbReference type="AlphaFoldDB" id="A0ABD5XV25"/>
<feature type="compositionally biased region" description="Basic residues" evidence="1">
    <location>
        <begin position="1"/>
        <end position="29"/>
    </location>
</feature>
<sequence>MDRGARRDRRRLGRRRRPADGRVRRRTGRPRGTGLDEHDEDPLGSRVDHLLVREAAGDAVATARLRAVDGAAYGRDPGPVAKVERVVVARERRGEGWGARAMAAAERRARERGLPAAVLHAQTRAAGFYERLGYAVDDAVGVFEEDGIDHVRMWKTL</sequence>
<keyword evidence="4" id="KW-1185">Reference proteome</keyword>
<evidence type="ECO:0000313" key="3">
    <source>
        <dbReference type="EMBL" id="MFC7136915.1"/>
    </source>
</evidence>
<dbReference type="InterPro" id="IPR000182">
    <property type="entry name" value="GNAT_dom"/>
</dbReference>
<evidence type="ECO:0000259" key="2">
    <source>
        <dbReference type="PROSITE" id="PS51186"/>
    </source>
</evidence>
<accession>A0ABD5XV25</accession>
<comment type="caution">
    <text evidence="3">The sequence shown here is derived from an EMBL/GenBank/DDBJ whole genome shotgun (WGS) entry which is preliminary data.</text>
</comment>
<evidence type="ECO:0000313" key="4">
    <source>
        <dbReference type="Proteomes" id="UP001596368"/>
    </source>
</evidence>
<dbReference type="PROSITE" id="PS51186">
    <property type="entry name" value="GNAT"/>
    <property type="match status" value="1"/>
</dbReference>
<dbReference type="EMBL" id="JBHSZG010000001">
    <property type="protein sequence ID" value="MFC7136915.1"/>
    <property type="molecule type" value="Genomic_DNA"/>
</dbReference>
<organism evidence="3 4">
    <name type="scientific">Halobaculum litoreum</name>
    <dbReference type="NCBI Taxonomy" id="3031998"/>
    <lineage>
        <taxon>Archaea</taxon>
        <taxon>Methanobacteriati</taxon>
        <taxon>Methanobacteriota</taxon>
        <taxon>Stenosarchaea group</taxon>
        <taxon>Halobacteria</taxon>
        <taxon>Halobacteriales</taxon>
        <taxon>Haloferacaceae</taxon>
        <taxon>Halobaculum</taxon>
    </lineage>
</organism>
<feature type="domain" description="N-acetyltransferase" evidence="2">
    <location>
        <begin position="7"/>
        <end position="157"/>
    </location>
</feature>
<proteinExistence type="predicted"/>
<name>A0ABD5XV25_9EURY</name>
<evidence type="ECO:0000256" key="1">
    <source>
        <dbReference type="SAM" id="MobiDB-lite"/>
    </source>
</evidence>
<dbReference type="InterPro" id="IPR016181">
    <property type="entry name" value="Acyl_CoA_acyltransferase"/>
</dbReference>
<dbReference type="Pfam" id="PF00583">
    <property type="entry name" value="Acetyltransf_1"/>
    <property type="match status" value="1"/>
</dbReference>
<dbReference type="PANTHER" id="PTHR13355:SF11">
    <property type="entry name" value="GLUCOSAMINE 6-PHOSPHATE N-ACETYLTRANSFERASE"/>
    <property type="match status" value="1"/>
</dbReference>
<dbReference type="InterPro" id="IPR039143">
    <property type="entry name" value="GNPNAT1-like"/>
</dbReference>
<feature type="region of interest" description="Disordered" evidence="1">
    <location>
        <begin position="1"/>
        <end position="43"/>
    </location>
</feature>
<dbReference type="SUPFAM" id="SSF55729">
    <property type="entry name" value="Acyl-CoA N-acyltransferases (Nat)"/>
    <property type="match status" value="1"/>
</dbReference>
<gene>
    <name evidence="3" type="ORF">ACFQRB_11395</name>
</gene>
<dbReference type="PANTHER" id="PTHR13355">
    <property type="entry name" value="GLUCOSAMINE 6-PHOSPHATE N-ACETYLTRANSFERASE"/>
    <property type="match status" value="1"/>
</dbReference>
<reference evidence="3 4" key="1">
    <citation type="journal article" date="2019" name="Int. J. Syst. Evol. Microbiol.">
        <title>The Global Catalogue of Microorganisms (GCM) 10K type strain sequencing project: providing services to taxonomists for standard genome sequencing and annotation.</title>
        <authorList>
            <consortium name="The Broad Institute Genomics Platform"/>
            <consortium name="The Broad Institute Genome Sequencing Center for Infectious Disease"/>
            <person name="Wu L."/>
            <person name="Ma J."/>
        </authorList>
    </citation>
    <scope>NUCLEOTIDE SEQUENCE [LARGE SCALE GENOMIC DNA]</scope>
    <source>
        <strain evidence="3 4">DT92</strain>
    </source>
</reference>
<dbReference type="Proteomes" id="UP001596368">
    <property type="component" value="Unassembled WGS sequence"/>
</dbReference>
<dbReference type="Gene3D" id="3.40.630.30">
    <property type="match status" value="1"/>
</dbReference>